<dbReference type="PANTHER" id="PTHR36766:SF61">
    <property type="entry name" value="NB-ARC DOMAIN DISEASE RESISTANCE PROTEIN"/>
    <property type="match status" value="1"/>
</dbReference>
<evidence type="ECO:0000313" key="3">
    <source>
        <dbReference type="EMBL" id="MCI05899.1"/>
    </source>
</evidence>
<comment type="caution">
    <text evidence="3">The sequence shown here is derived from an EMBL/GenBank/DDBJ whole genome shotgun (WGS) entry which is preliminary data.</text>
</comment>
<dbReference type="AlphaFoldDB" id="A0A392P3A8"/>
<accession>A0A392P3A8</accession>
<dbReference type="PRINTS" id="PR00364">
    <property type="entry name" value="DISEASERSIST"/>
</dbReference>
<evidence type="ECO:0000256" key="1">
    <source>
        <dbReference type="ARBA" id="ARBA00022821"/>
    </source>
</evidence>
<organism evidence="3 4">
    <name type="scientific">Trifolium medium</name>
    <dbReference type="NCBI Taxonomy" id="97028"/>
    <lineage>
        <taxon>Eukaryota</taxon>
        <taxon>Viridiplantae</taxon>
        <taxon>Streptophyta</taxon>
        <taxon>Embryophyta</taxon>
        <taxon>Tracheophyta</taxon>
        <taxon>Spermatophyta</taxon>
        <taxon>Magnoliopsida</taxon>
        <taxon>eudicotyledons</taxon>
        <taxon>Gunneridae</taxon>
        <taxon>Pentapetalae</taxon>
        <taxon>rosids</taxon>
        <taxon>fabids</taxon>
        <taxon>Fabales</taxon>
        <taxon>Fabaceae</taxon>
        <taxon>Papilionoideae</taxon>
        <taxon>50 kb inversion clade</taxon>
        <taxon>NPAAA clade</taxon>
        <taxon>Hologalegina</taxon>
        <taxon>IRL clade</taxon>
        <taxon>Trifolieae</taxon>
        <taxon>Trifolium</taxon>
    </lineage>
</organism>
<dbReference type="InterPro" id="IPR002182">
    <property type="entry name" value="NB-ARC"/>
</dbReference>
<dbReference type="InterPro" id="IPR027417">
    <property type="entry name" value="P-loop_NTPase"/>
</dbReference>
<dbReference type="EMBL" id="LXQA010060118">
    <property type="protein sequence ID" value="MCI05899.1"/>
    <property type="molecule type" value="Genomic_DNA"/>
</dbReference>
<dbReference type="GO" id="GO:0043531">
    <property type="term" value="F:ADP binding"/>
    <property type="evidence" value="ECO:0007669"/>
    <property type="project" value="InterPro"/>
</dbReference>
<dbReference type="Gene3D" id="3.40.50.300">
    <property type="entry name" value="P-loop containing nucleotide triphosphate hydrolases"/>
    <property type="match status" value="1"/>
</dbReference>
<dbReference type="SUPFAM" id="SSF52540">
    <property type="entry name" value="P-loop containing nucleoside triphosphate hydrolases"/>
    <property type="match status" value="1"/>
</dbReference>
<dbReference type="Proteomes" id="UP000265520">
    <property type="component" value="Unassembled WGS sequence"/>
</dbReference>
<sequence>MTYPDIDASSVIGRENEKDEIIKLLMQPHPHGDGDGDKSVCVIPIVGIGGLGKTTLAMAVFNDKMMDTLFQLKMWVCISNDFDIRKIIIKIINSATASAPSSGFAHQENINNLDIVQLVSSMRQKLSGQKFLVVLDDVWNDDRVKWFELKDLIKVGAPGSKIMATTRSNSIALMMGDVPSYVLQGLSPKDCFSLFVKWAFKEGAEKKNPNLVEIGIEIVKKCQGVPLAVRTLGSSLFSNFDT</sequence>
<name>A0A392P3A8_9FABA</name>
<feature type="non-terminal residue" evidence="3">
    <location>
        <position position="242"/>
    </location>
</feature>
<dbReference type="InterPro" id="IPR042197">
    <property type="entry name" value="Apaf_helical"/>
</dbReference>
<dbReference type="Pfam" id="PF00931">
    <property type="entry name" value="NB-ARC"/>
    <property type="match status" value="1"/>
</dbReference>
<dbReference type="Gene3D" id="1.10.8.430">
    <property type="entry name" value="Helical domain of apoptotic protease-activating factors"/>
    <property type="match status" value="1"/>
</dbReference>
<reference evidence="3 4" key="1">
    <citation type="journal article" date="2018" name="Front. Plant Sci.">
        <title>Red Clover (Trifolium pratense) and Zigzag Clover (T. medium) - A Picture of Genomic Similarities and Differences.</title>
        <authorList>
            <person name="Dluhosova J."/>
            <person name="Istvanek J."/>
            <person name="Nedelnik J."/>
            <person name="Repkova J."/>
        </authorList>
    </citation>
    <scope>NUCLEOTIDE SEQUENCE [LARGE SCALE GENOMIC DNA]</scope>
    <source>
        <strain evidence="4">cv. 10/8</strain>
        <tissue evidence="3">Leaf</tissue>
    </source>
</reference>
<keyword evidence="1" id="KW-0611">Plant defense</keyword>
<evidence type="ECO:0000313" key="4">
    <source>
        <dbReference type="Proteomes" id="UP000265520"/>
    </source>
</evidence>
<protein>
    <submittedName>
        <fullName evidence="3">Disease resistance protein</fullName>
    </submittedName>
</protein>
<feature type="domain" description="NB-ARC" evidence="2">
    <location>
        <begin position="16"/>
        <end position="202"/>
    </location>
</feature>
<dbReference type="GO" id="GO:0006952">
    <property type="term" value="P:defense response"/>
    <property type="evidence" value="ECO:0007669"/>
    <property type="project" value="UniProtKB-KW"/>
</dbReference>
<dbReference type="PANTHER" id="PTHR36766">
    <property type="entry name" value="PLANT BROAD-SPECTRUM MILDEW RESISTANCE PROTEIN RPW8"/>
    <property type="match status" value="1"/>
</dbReference>
<keyword evidence="4" id="KW-1185">Reference proteome</keyword>
<evidence type="ECO:0000259" key="2">
    <source>
        <dbReference type="Pfam" id="PF00931"/>
    </source>
</evidence>
<proteinExistence type="predicted"/>